<comment type="similarity">
    <text evidence="1">Belongs to the sulfatase family.</text>
</comment>
<organism evidence="6 7">
    <name type="scientific">Martelella endophytica</name>
    <dbReference type="NCBI Taxonomy" id="1486262"/>
    <lineage>
        <taxon>Bacteria</taxon>
        <taxon>Pseudomonadati</taxon>
        <taxon>Pseudomonadota</taxon>
        <taxon>Alphaproteobacteria</taxon>
        <taxon>Hyphomicrobiales</taxon>
        <taxon>Aurantimonadaceae</taxon>
        <taxon>Martelella</taxon>
    </lineage>
</organism>
<gene>
    <name evidence="6" type="ORF">TM49_14005</name>
</gene>
<keyword evidence="7" id="KW-1185">Reference proteome</keyword>
<evidence type="ECO:0000256" key="1">
    <source>
        <dbReference type="ARBA" id="ARBA00008779"/>
    </source>
</evidence>
<name>A0A0D5LRH4_MAREN</name>
<dbReference type="OrthoDB" id="9795675at2"/>
<evidence type="ECO:0000256" key="2">
    <source>
        <dbReference type="ARBA" id="ARBA00022723"/>
    </source>
</evidence>
<dbReference type="InterPro" id="IPR017850">
    <property type="entry name" value="Alkaline_phosphatase_core_sf"/>
</dbReference>
<dbReference type="AlphaFoldDB" id="A0A0D5LRH4"/>
<dbReference type="InterPro" id="IPR000917">
    <property type="entry name" value="Sulfatase_N"/>
</dbReference>
<dbReference type="KEGG" id="mey:TM49_14005"/>
<evidence type="ECO:0000313" key="6">
    <source>
        <dbReference type="EMBL" id="AJY46535.1"/>
    </source>
</evidence>
<dbReference type="Pfam" id="PF00884">
    <property type="entry name" value="Sulfatase"/>
    <property type="match status" value="1"/>
</dbReference>
<dbReference type="PATRIC" id="fig|1486262.3.peg.2894"/>
<dbReference type="PROSITE" id="PS00523">
    <property type="entry name" value="SULFATASE_1"/>
    <property type="match status" value="1"/>
</dbReference>
<feature type="domain" description="Sulfatase N-terminal" evidence="5">
    <location>
        <begin position="9"/>
        <end position="346"/>
    </location>
</feature>
<evidence type="ECO:0000313" key="7">
    <source>
        <dbReference type="Proteomes" id="UP000032611"/>
    </source>
</evidence>
<dbReference type="PANTHER" id="PTHR42693:SF53">
    <property type="entry name" value="ENDO-4-O-SULFATASE"/>
    <property type="match status" value="1"/>
</dbReference>
<sequence>MTHEPIGKPNIVLIMTDQQRADFFASEGFPVDAMPRVEALGRKGTRFSRAYTPMPTCTPARTSMMTGRFPKATRVKQNWSPRDFVVYDRDLPQVLREAGYTVNLAGKNHSYLAPEDFDYFSGDYSHTNGPKDRASAEEVAFDQWLVDLDHTVAKEPTPFPVERELCARIVDDAMDCVDNNGEKPFFLWLSLPEPHNPYQAPEPYFSMFSPDDMPERVGSRETTLARGGHWQWLAELFEEKRPGYDADWRRYRAVYAGMIRMLDDQIARFLDHLDEKGIADDTLVIFVSDHGDFAGDHGLQRKGVGLPECLVRVPMMIAGPGVKTQLNATDFVSLVDLFPTLCEMIGADIPAGVQGRSLWPMLTGGDYPAREFESIYSELGIGDLPYDPGETPELHFPYEGLTIDELNAVTQSGNRKMVRKGDFKLNFDVMGNASLHDLSKDPGELANLYDDPGHADVKADMLATLLSWSIRTEDSLPRARYVAKPAPHGWYWRDDKHEGTSR</sequence>
<dbReference type="InterPro" id="IPR050738">
    <property type="entry name" value="Sulfatase"/>
</dbReference>
<dbReference type="GO" id="GO:0004065">
    <property type="term" value="F:arylsulfatase activity"/>
    <property type="evidence" value="ECO:0007669"/>
    <property type="project" value="TreeGrafter"/>
</dbReference>
<protein>
    <submittedName>
        <fullName evidence="6">Sulfatase</fullName>
    </submittedName>
</protein>
<dbReference type="EMBL" id="CP010803">
    <property type="protein sequence ID" value="AJY46535.1"/>
    <property type="molecule type" value="Genomic_DNA"/>
</dbReference>
<keyword evidence="4" id="KW-0106">Calcium</keyword>
<dbReference type="Proteomes" id="UP000032611">
    <property type="component" value="Chromosome"/>
</dbReference>
<dbReference type="PANTHER" id="PTHR42693">
    <property type="entry name" value="ARYLSULFATASE FAMILY MEMBER"/>
    <property type="match status" value="1"/>
</dbReference>
<dbReference type="SUPFAM" id="SSF53649">
    <property type="entry name" value="Alkaline phosphatase-like"/>
    <property type="match status" value="1"/>
</dbReference>
<reference evidence="6 7" key="1">
    <citation type="journal article" date="2015" name="Genome Announc.">
        <title>Complete genome sequence of Martelella endophytica YC6887, which has antifungal activity associated with a halophyte.</title>
        <authorList>
            <person name="Khan A."/>
            <person name="Khan H."/>
            <person name="Chung E.J."/>
            <person name="Hossain M.T."/>
            <person name="Chung Y.R."/>
        </authorList>
    </citation>
    <scope>NUCLEOTIDE SEQUENCE [LARGE SCALE GENOMIC DNA]</scope>
    <source>
        <strain evidence="6">YC6887</strain>
    </source>
</reference>
<dbReference type="HOGENOM" id="CLU_006332_9_2_5"/>
<dbReference type="Gene3D" id="3.40.720.10">
    <property type="entry name" value="Alkaline Phosphatase, subunit A"/>
    <property type="match status" value="1"/>
</dbReference>
<proteinExistence type="inferred from homology"/>
<dbReference type="RefSeq" id="WP_045682145.1">
    <property type="nucleotide sequence ID" value="NZ_CP010803.1"/>
</dbReference>
<keyword evidence="2" id="KW-0479">Metal-binding</keyword>
<keyword evidence="3" id="KW-0378">Hydrolase</keyword>
<dbReference type="InterPro" id="IPR024607">
    <property type="entry name" value="Sulfatase_CS"/>
</dbReference>
<accession>A0A0D5LRH4</accession>
<evidence type="ECO:0000256" key="4">
    <source>
        <dbReference type="ARBA" id="ARBA00022837"/>
    </source>
</evidence>
<evidence type="ECO:0000256" key="3">
    <source>
        <dbReference type="ARBA" id="ARBA00022801"/>
    </source>
</evidence>
<dbReference type="STRING" id="1486262.TM49_14005"/>
<dbReference type="GO" id="GO:0046872">
    <property type="term" value="F:metal ion binding"/>
    <property type="evidence" value="ECO:0007669"/>
    <property type="project" value="UniProtKB-KW"/>
</dbReference>
<evidence type="ECO:0000259" key="5">
    <source>
        <dbReference type="Pfam" id="PF00884"/>
    </source>
</evidence>